<accession>S0EBJ0</accession>
<reference evidence="4" key="1">
    <citation type="journal article" date="2013" name="PLoS Pathog.">
        <title>Deciphering the cryptic genome: genome-wide analyses of the rice pathogen Fusarium fujikuroi reveal complex regulation of secondary metabolism and novel metabolites.</title>
        <authorList>
            <person name="Wiemann P."/>
            <person name="Sieber C.M."/>
            <person name="von Bargen K.W."/>
            <person name="Studt L."/>
            <person name="Niehaus E.M."/>
            <person name="Espino J.J."/>
            <person name="Huss K."/>
            <person name="Michielse C.B."/>
            <person name="Albermann S."/>
            <person name="Wagner D."/>
            <person name="Bergner S.V."/>
            <person name="Connolly L.R."/>
            <person name="Fischer A."/>
            <person name="Reuter G."/>
            <person name="Kleigrewe K."/>
            <person name="Bald T."/>
            <person name="Wingfield B.D."/>
            <person name="Ophir R."/>
            <person name="Freeman S."/>
            <person name="Hippler M."/>
            <person name="Smith K.M."/>
            <person name="Brown D.W."/>
            <person name="Proctor R.H."/>
            <person name="Munsterkotter M."/>
            <person name="Freitag M."/>
            <person name="Humpf H.U."/>
            <person name="Guldener U."/>
            <person name="Tudzynski B."/>
        </authorList>
    </citation>
    <scope>NUCLEOTIDE SEQUENCE [LARGE SCALE GENOMIC DNA]</scope>
    <source>
        <strain evidence="4">CBS 195.34 / IMI 58289 / NRRL A-6831</strain>
    </source>
</reference>
<dbReference type="AlphaFoldDB" id="S0EBJ0"/>
<feature type="compositionally biased region" description="Acidic residues" evidence="1">
    <location>
        <begin position="29"/>
        <end position="46"/>
    </location>
</feature>
<organism evidence="3 4">
    <name type="scientific">Gibberella fujikuroi (strain CBS 195.34 / IMI 58289 / NRRL A-6831)</name>
    <name type="common">Bakanae and foot rot disease fungus</name>
    <name type="synonym">Fusarium fujikuroi</name>
    <dbReference type="NCBI Taxonomy" id="1279085"/>
    <lineage>
        <taxon>Eukaryota</taxon>
        <taxon>Fungi</taxon>
        <taxon>Dikarya</taxon>
        <taxon>Ascomycota</taxon>
        <taxon>Pezizomycotina</taxon>
        <taxon>Sordariomycetes</taxon>
        <taxon>Hypocreomycetidae</taxon>
        <taxon>Hypocreales</taxon>
        <taxon>Nectriaceae</taxon>
        <taxon>Fusarium</taxon>
        <taxon>Fusarium fujikuroi species complex</taxon>
    </lineage>
</organism>
<dbReference type="EMBL" id="HF679030">
    <property type="protein sequence ID" value="CCT72264.1"/>
    <property type="molecule type" value="Genomic_DNA"/>
</dbReference>
<dbReference type="Pfam" id="PF07727">
    <property type="entry name" value="RVT_2"/>
    <property type="match status" value="1"/>
</dbReference>
<evidence type="ECO:0000313" key="4">
    <source>
        <dbReference type="Proteomes" id="UP000016800"/>
    </source>
</evidence>
<dbReference type="RefSeq" id="XP_023434342.1">
    <property type="nucleotide sequence ID" value="XM_023581681.1"/>
</dbReference>
<dbReference type="STRING" id="1279085.S0EBJ0"/>
<evidence type="ECO:0000259" key="2">
    <source>
        <dbReference type="Pfam" id="PF07727"/>
    </source>
</evidence>
<protein>
    <submittedName>
        <fullName evidence="3">Related to retrotransposon HobS hobase</fullName>
    </submittedName>
</protein>
<feature type="domain" description="Reverse transcriptase Ty1/copia-type" evidence="2">
    <location>
        <begin position="201"/>
        <end position="356"/>
    </location>
</feature>
<proteinExistence type="predicted"/>
<name>S0EBJ0_GIBF5</name>
<dbReference type="InterPro" id="IPR013103">
    <property type="entry name" value="RVT_2"/>
</dbReference>
<gene>
    <name evidence="3" type="ORF">FFUJ_13726</name>
</gene>
<sequence length="358" mass="41070">MNTEQIDQVLEPVQGPDELESQESTLENLIDDLPTEEAEPTEDQEDDGTKYTQARFELLPTPPESPFSSFLAQIGIQSPARKEGLDVDLKILNQAFNAGTMAVPIAKQEGKLITKATRSRYIRGRLKPRWEAQKSHMNLVPDKERLHRRNLPPAPSSFGSLTGHRFEEEFKQAQKDHLESHKQMRSWSEISRLDPRIGDSQVLDCMWVFTYKFDKHGYLRKCKARLVVRGDQQYKSSTDDTYAATLAGKSFRTLIAIAAKYDLELLQYDAVNAFVNAKLQSNVFMKLPPGYRSGEKQDRILLLHKALYGLRIAPLLWQMDLGDTLEAQGWNQVPNEPCCYRKENILMFFYVDDIRICI</sequence>
<evidence type="ECO:0000313" key="3">
    <source>
        <dbReference type="EMBL" id="CCT72264.1"/>
    </source>
</evidence>
<dbReference type="VEuPathDB" id="FungiDB:FFUJ_13726"/>
<evidence type="ECO:0000256" key="1">
    <source>
        <dbReference type="SAM" id="MobiDB-lite"/>
    </source>
</evidence>
<feature type="region of interest" description="Disordered" evidence="1">
    <location>
        <begin position="1"/>
        <end position="48"/>
    </location>
</feature>
<dbReference type="GeneID" id="35407180"/>
<keyword evidence="4" id="KW-1185">Reference proteome</keyword>
<dbReference type="HOGENOM" id="CLU_773984_0_0_1"/>
<dbReference type="Proteomes" id="UP000016800">
    <property type="component" value="Chromosome VIII"/>
</dbReference>